<dbReference type="HOGENOM" id="CLU_757122_0_0_1"/>
<sequence>MHGMNCWPMPFFTGKTDYKSTSTPGSGSSKSRYSAVENGMSRDDHHYDHSDVDESGEPKTSSSNYAYENIDRLSIELSLFLIPDENFGYGWQGDVLGAPIYYRKQLRSPTSVMKELEKRLEIQHILIGKLQEERKQSRRYKFMHMASTQTDGLNNKESFSQETQTDEEEKSFVTFSSLEMENLKLHEENFRLSDEVQELKRQLAALQIPSQHSLTIVRKTVCVDLYSPGGSSIIESIEDSFKKELQTKLHRKRIDLTYNLIHAHEQNQLREPSIVLCPSFSRLGTDVRSVFSAIQDCGRGTVLVVIHYKDEHSLNKVKSEQMLSSEYSHLSAILDMAYFSKKGFYDCQFNRNTFEELSAFLINFAA</sequence>
<evidence type="ECO:0000313" key="2">
    <source>
        <dbReference type="EMBL" id="ESO97988.1"/>
    </source>
</evidence>
<name>V4A2B6_LOTGI</name>
<dbReference type="CTD" id="20250973"/>
<proteinExistence type="predicted"/>
<feature type="compositionally biased region" description="Low complexity" evidence="1">
    <location>
        <begin position="19"/>
        <end position="34"/>
    </location>
</feature>
<evidence type="ECO:0000256" key="1">
    <source>
        <dbReference type="SAM" id="MobiDB-lite"/>
    </source>
</evidence>
<evidence type="ECO:0000313" key="3">
    <source>
        <dbReference type="Proteomes" id="UP000030746"/>
    </source>
</evidence>
<dbReference type="EMBL" id="KB201299">
    <property type="protein sequence ID" value="ESO97988.1"/>
    <property type="molecule type" value="Genomic_DNA"/>
</dbReference>
<dbReference type="KEGG" id="lgi:LOTGIDRAFT_239144"/>
<keyword evidence="3" id="KW-1185">Reference proteome</keyword>
<dbReference type="RefSeq" id="XP_009051313.1">
    <property type="nucleotide sequence ID" value="XM_009053065.1"/>
</dbReference>
<dbReference type="AlphaFoldDB" id="V4A2B6"/>
<feature type="compositionally biased region" description="Basic and acidic residues" evidence="1">
    <location>
        <begin position="40"/>
        <end position="52"/>
    </location>
</feature>
<protein>
    <submittedName>
        <fullName evidence="2">Uncharacterized protein</fullName>
    </submittedName>
</protein>
<organism evidence="2 3">
    <name type="scientific">Lottia gigantea</name>
    <name type="common">Giant owl limpet</name>
    <dbReference type="NCBI Taxonomy" id="225164"/>
    <lineage>
        <taxon>Eukaryota</taxon>
        <taxon>Metazoa</taxon>
        <taxon>Spiralia</taxon>
        <taxon>Lophotrochozoa</taxon>
        <taxon>Mollusca</taxon>
        <taxon>Gastropoda</taxon>
        <taxon>Patellogastropoda</taxon>
        <taxon>Lottioidea</taxon>
        <taxon>Lottiidae</taxon>
        <taxon>Lottia</taxon>
    </lineage>
</organism>
<dbReference type="GeneID" id="20250973"/>
<reference evidence="2 3" key="1">
    <citation type="journal article" date="2013" name="Nature">
        <title>Insights into bilaterian evolution from three spiralian genomes.</title>
        <authorList>
            <person name="Simakov O."/>
            <person name="Marletaz F."/>
            <person name="Cho S.J."/>
            <person name="Edsinger-Gonzales E."/>
            <person name="Havlak P."/>
            <person name="Hellsten U."/>
            <person name="Kuo D.H."/>
            <person name="Larsson T."/>
            <person name="Lv J."/>
            <person name="Arendt D."/>
            <person name="Savage R."/>
            <person name="Osoegawa K."/>
            <person name="de Jong P."/>
            <person name="Grimwood J."/>
            <person name="Chapman J.A."/>
            <person name="Shapiro H."/>
            <person name="Aerts A."/>
            <person name="Otillar R.P."/>
            <person name="Terry A.Y."/>
            <person name="Boore J.L."/>
            <person name="Grigoriev I.V."/>
            <person name="Lindberg D.R."/>
            <person name="Seaver E.C."/>
            <person name="Weisblat D.A."/>
            <person name="Putnam N.H."/>
            <person name="Rokhsar D.S."/>
        </authorList>
    </citation>
    <scope>NUCLEOTIDE SEQUENCE [LARGE SCALE GENOMIC DNA]</scope>
</reference>
<accession>V4A2B6</accession>
<dbReference type="Proteomes" id="UP000030746">
    <property type="component" value="Unassembled WGS sequence"/>
</dbReference>
<gene>
    <name evidence="2" type="ORF">LOTGIDRAFT_239144</name>
</gene>
<dbReference type="OMA" id="ESKETWY"/>
<feature type="region of interest" description="Disordered" evidence="1">
    <location>
        <begin position="18"/>
        <end position="63"/>
    </location>
</feature>
<dbReference type="OrthoDB" id="6104664at2759"/>